<feature type="domain" description="3'-5' exonuclease" evidence="1">
    <location>
        <begin position="139"/>
        <end position="263"/>
    </location>
</feature>
<dbReference type="AlphaFoldDB" id="A0A553NFQ4"/>
<dbReference type="PANTHER" id="PTHR46628:SF1">
    <property type="entry name" value="PIRNA BIOGENESIS PROTEIN EXD1"/>
    <property type="match status" value="1"/>
</dbReference>
<dbReference type="OMA" id="FGRIRED"/>
<evidence type="ECO:0000313" key="2">
    <source>
        <dbReference type="EMBL" id="TRY64283.1"/>
    </source>
</evidence>
<evidence type="ECO:0000259" key="1">
    <source>
        <dbReference type="Pfam" id="PF01612"/>
    </source>
</evidence>
<dbReference type="Pfam" id="PF01612">
    <property type="entry name" value="DNA_pol_A_exo1"/>
    <property type="match status" value="1"/>
</dbReference>
<dbReference type="InterPro" id="IPR052144">
    <property type="entry name" value="piRNA_biogenesis_EXD1"/>
</dbReference>
<dbReference type="InterPro" id="IPR012337">
    <property type="entry name" value="RNaseH-like_sf"/>
</dbReference>
<dbReference type="PANTHER" id="PTHR46628">
    <property type="entry name" value="PIRNA BIOGENESIS PROTEIN EXD1"/>
    <property type="match status" value="1"/>
</dbReference>
<dbReference type="InterPro" id="IPR036397">
    <property type="entry name" value="RNaseH_sf"/>
</dbReference>
<proteinExistence type="predicted"/>
<name>A0A553NFQ4_TIGCA</name>
<reference evidence="2 3" key="1">
    <citation type="journal article" date="2018" name="Nat. Ecol. Evol.">
        <title>Genomic signatures of mitonuclear coevolution across populations of Tigriopus californicus.</title>
        <authorList>
            <person name="Barreto F.S."/>
            <person name="Watson E.T."/>
            <person name="Lima T.G."/>
            <person name="Willett C.S."/>
            <person name="Edmands S."/>
            <person name="Li W."/>
            <person name="Burton R.S."/>
        </authorList>
    </citation>
    <scope>NUCLEOTIDE SEQUENCE [LARGE SCALE GENOMIC DNA]</scope>
    <source>
        <strain evidence="2 3">San Diego</strain>
    </source>
</reference>
<dbReference type="GO" id="GO:0034587">
    <property type="term" value="P:piRNA processing"/>
    <property type="evidence" value="ECO:0007669"/>
    <property type="project" value="TreeGrafter"/>
</dbReference>
<sequence>MGGSHFKIDRRRDLNTHLTQLHHVDMATVLTQRQLEPPEKLVEFHLQDFHPFQMPKYSQISCHMEGDKFAHRFLIEFGRIREDFWRDPDTPPELMWVPRKFYFIDRFAGGAFEFALDEINAVKLIGVSVQGHVSRGGALSTMSVSTKTHLFVFDLSLLGLDAIIHRGLGDILASPVIMKVIHDVRFLSDFLHHECQVTLSNVYDTLAAHSLFMTWRVYAGYMPKFASTYNELAKAYFGLDANSLHFRHVRSISPEEDLKIWFQRPLEDHLLQGAVRQTMFLLDLQRATRECMNAPFIWATEALMSTVRDSDDMEAEVQKTEAQVLPRSVLKVLPRLEPG</sequence>
<dbReference type="Proteomes" id="UP000318571">
    <property type="component" value="Chromosome 10"/>
</dbReference>
<dbReference type="Gene3D" id="3.30.420.10">
    <property type="entry name" value="Ribonuclease H-like superfamily/Ribonuclease H"/>
    <property type="match status" value="1"/>
</dbReference>
<evidence type="ECO:0000313" key="3">
    <source>
        <dbReference type="Proteomes" id="UP000318571"/>
    </source>
</evidence>
<gene>
    <name evidence="2" type="ORF">TCAL_15239</name>
</gene>
<comment type="caution">
    <text evidence="2">The sequence shown here is derived from an EMBL/GenBank/DDBJ whole genome shotgun (WGS) entry which is preliminary data.</text>
</comment>
<dbReference type="GO" id="GO:0008408">
    <property type="term" value="F:3'-5' exonuclease activity"/>
    <property type="evidence" value="ECO:0007669"/>
    <property type="project" value="InterPro"/>
</dbReference>
<protein>
    <recommendedName>
        <fullName evidence="1">3'-5' exonuclease domain-containing protein</fullName>
    </recommendedName>
</protein>
<dbReference type="STRING" id="6832.A0A553NFQ4"/>
<accession>A0A553NFQ4</accession>
<dbReference type="EMBL" id="VCGU01000458">
    <property type="protein sequence ID" value="TRY64283.1"/>
    <property type="molecule type" value="Genomic_DNA"/>
</dbReference>
<dbReference type="InterPro" id="IPR002562">
    <property type="entry name" value="3'-5'_exonuclease_dom"/>
</dbReference>
<dbReference type="GO" id="GO:0003676">
    <property type="term" value="F:nucleic acid binding"/>
    <property type="evidence" value="ECO:0007669"/>
    <property type="project" value="InterPro"/>
</dbReference>
<dbReference type="GO" id="GO:1990923">
    <property type="term" value="C:PET complex"/>
    <property type="evidence" value="ECO:0007669"/>
    <property type="project" value="TreeGrafter"/>
</dbReference>
<keyword evidence="3" id="KW-1185">Reference proteome</keyword>
<dbReference type="SUPFAM" id="SSF53098">
    <property type="entry name" value="Ribonuclease H-like"/>
    <property type="match status" value="1"/>
</dbReference>
<organism evidence="2 3">
    <name type="scientific">Tigriopus californicus</name>
    <name type="common">Marine copepod</name>
    <dbReference type="NCBI Taxonomy" id="6832"/>
    <lineage>
        <taxon>Eukaryota</taxon>
        <taxon>Metazoa</taxon>
        <taxon>Ecdysozoa</taxon>
        <taxon>Arthropoda</taxon>
        <taxon>Crustacea</taxon>
        <taxon>Multicrustacea</taxon>
        <taxon>Hexanauplia</taxon>
        <taxon>Copepoda</taxon>
        <taxon>Harpacticoida</taxon>
        <taxon>Harpacticidae</taxon>
        <taxon>Tigriopus</taxon>
    </lineage>
</organism>